<evidence type="ECO:0000313" key="2">
    <source>
        <dbReference type="EMBL" id="GBM50182.1"/>
    </source>
</evidence>
<gene>
    <name evidence="2" type="ORF">AVEN_50075_1</name>
</gene>
<dbReference type="Proteomes" id="UP000499080">
    <property type="component" value="Unassembled WGS sequence"/>
</dbReference>
<proteinExistence type="predicted"/>
<organism evidence="2 3">
    <name type="scientific">Araneus ventricosus</name>
    <name type="common">Orbweaver spider</name>
    <name type="synonym">Epeira ventricosa</name>
    <dbReference type="NCBI Taxonomy" id="182803"/>
    <lineage>
        <taxon>Eukaryota</taxon>
        <taxon>Metazoa</taxon>
        <taxon>Ecdysozoa</taxon>
        <taxon>Arthropoda</taxon>
        <taxon>Chelicerata</taxon>
        <taxon>Arachnida</taxon>
        <taxon>Araneae</taxon>
        <taxon>Araneomorphae</taxon>
        <taxon>Entelegynae</taxon>
        <taxon>Araneoidea</taxon>
        <taxon>Araneidae</taxon>
        <taxon>Araneus</taxon>
    </lineage>
</organism>
<dbReference type="PANTHER" id="PTHR33273">
    <property type="entry name" value="DOMAIN-CONTAINING PROTEIN, PUTATIVE-RELATED"/>
    <property type="match status" value="1"/>
</dbReference>
<dbReference type="EMBL" id="BGPR01001288">
    <property type="protein sequence ID" value="GBM50182.1"/>
    <property type="molecule type" value="Genomic_DNA"/>
</dbReference>
<feature type="domain" description="Endonuclease/exonuclease/phosphatase" evidence="1">
    <location>
        <begin position="102"/>
        <end position="221"/>
    </location>
</feature>
<dbReference type="Pfam" id="PF14529">
    <property type="entry name" value="Exo_endo_phos_2"/>
    <property type="match status" value="1"/>
</dbReference>
<dbReference type="Gene3D" id="3.60.10.10">
    <property type="entry name" value="Endonuclease/exonuclease/phosphatase"/>
    <property type="match status" value="1"/>
</dbReference>
<accession>A0A4Y2G8L8</accession>
<dbReference type="InterPro" id="IPR036691">
    <property type="entry name" value="Endo/exonu/phosph_ase_sf"/>
</dbReference>
<dbReference type="SUPFAM" id="SSF56219">
    <property type="entry name" value="DNase I-like"/>
    <property type="match status" value="1"/>
</dbReference>
<reference evidence="2 3" key="1">
    <citation type="journal article" date="2019" name="Sci. Rep.">
        <title>Orb-weaving spider Araneus ventricosus genome elucidates the spidroin gene catalogue.</title>
        <authorList>
            <person name="Kono N."/>
            <person name="Nakamura H."/>
            <person name="Ohtoshi R."/>
            <person name="Moran D.A.P."/>
            <person name="Shinohara A."/>
            <person name="Yoshida Y."/>
            <person name="Fujiwara M."/>
            <person name="Mori M."/>
            <person name="Tomita M."/>
            <person name="Arakawa K."/>
        </authorList>
    </citation>
    <scope>NUCLEOTIDE SEQUENCE [LARGE SCALE GENOMIC DNA]</scope>
</reference>
<evidence type="ECO:0000259" key="1">
    <source>
        <dbReference type="Pfam" id="PF14529"/>
    </source>
</evidence>
<evidence type="ECO:0000313" key="3">
    <source>
        <dbReference type="Proteomes" id="UP000499080"/>
    </source>
</evidence>
<dbReference type="InterPro" id="IPR005135">
    <property type="entry name" value="Endo/exonuclease/phosphatase"/>
</dbReference>
<protein>
    <recommendedName>
        <fullName evidence="1">Endonuclease/exonuclease/phosphatase domain-containing protein</fullName>
    </recommendedName>
</protein>
<comment type="caution">
    <text evidence="2">The sequence shown here is derived from an EMBL/GenBank/DDBJ whole genome shotgun (WGS) entry which is preliminary data.</text>
</comment>
<dbReference type="GO" id="GO:0003824">
    <property type="term" value="F:catalytic activity"/>
    <property type="evidence" value="ECO:0007669"/>
    <property type="project" value="InterPro"/>
</dbReference>
<dbReference type="OrthoDB" id="411871at2759"/>
<keyword evidence="3" id="KW-1185">Reference proteome</keyword>
<dbReference type="AlphaFoldDB" id="A0A4Y2G8L8"/>
<dbReference type="PANTHER" id="PTHR33273:SF2">
    <property type="entry name" value="ENDONUCLEASE_EXONUCLEASE_PHOSPHATASE DOMAIN-CONTAINING PROTEIN"/>
    <property type="match status" value="1"/>
</dbReference>
<name>A0A4Y2G8L8_ARAVE</name>
<sequence>MGQEPIKENFGWRCLQANLARSRPATGELRKLRSGLYDIYLIQEPYTVDGKLAGFPMSWRVIHTLGGKSAILVSNTALDVVELVKTTNITAVQISDRTRSVTVISIYFPPSSDKNELVASLSATLDILKSSCVLIGGDINMRHPLWGPVRKDHRSNDEGVPFVDFTIKHRLNVWNNPYSDPTFETRQGKAWIDVTVASEALDYAAHTWQVNTGTLSDHNYLEYNLGQENAFRGSTSISSV</sequence>